<gene>
    <name evidence="2" type="ORF">K444DRAFT_120472</name>
</gene>
<accession>A0A2J6TU70</accession>
<reference evidence="2 3" key="1">
    <citation type="submission" date="2016-04" db="EMBL/GenBank/DDBJ databases">
        <title>A degradative enzymes factory behind the ericoid mycorrhizal symbiosis.</title>
        <authorList>
            <consortium name="DOE Joint Genome Institute"/>
            <person name="Martino E."/>
            <person name="Morin E."/>
            <person name="Grelet G."/>
            <person name="Kuo A."/>
            <person name="Kohler A."/>
            <person name="Daghino S."/>
            <person name="Barry K."/>
            <person name="Choi C."/>
            <person name="Cichocki N."/>
            <person name="Clum A."/>
            <person name="Copeland A."/>
            <person name="Hainaut M."/>
            <person name="Haridas S."/>
            <person name="Labutti K."/>
            <person name="Lindquist E."/>
            <person name="Lipzen A."/>
            <person name="Khouja H.-R."/>
            <person name="Murat C."/>
            <person name="Ohm R."/>
            <person name="Olson A."/>
            <person name="Spatafora J."/>
            <person name="Veneault-Fourrey C."/>
            <person name="Henrissat B."/>
            <person name="Grigoriev I."/>
            <person name="Martin F."/>
            <person name="Perotto S."/>
        </authorList>
    </citation>
    <scope>NUCLEOTIDE SEQUENCE [LARGE SCALE GENOMIC DNA]</scope>
    <source>
        <strain evidence="2 3">E</strain>
    </source>
</reference>
<proteinExistence type="predicted"/>
<evidence type="ECO:0000256" key="1">
    <source>
        <dbReference type="SAM" id="MobiDB-lite"/>
    </source>
</evidence>
<dbReference type="PANTHER" id="PTHR38886">
    <property type="entry name" value="SESA DOMAIN-CONTAINING PROTEIN"/>
    <property type="match status" value="1"/>
</dbReference>
<dbReference type="AlphaFoldDB" id="A0A2J6TU70"/>
<dbReference type="PANTHER" id="PTHR38886:SF1">
    <property type="entry name" value="NACHT-NTPASE AND P-LOOP NTPASES N-TERMINAL DOMAIN-CONTAINING PROTEIN"/>
    <property type="match status" value="1"/>
</dbReference>
<dbReference type="InParanoid" id="A0A2J6TU70"/>
<dbReference type="RefSeq" id="XP_024743450.1">
    <property type="nucleotide sequence ID" value="XM_024870382.1"/>
</dbReference>
<feature type="region of interest" description="Disordered" evidence="1">
    <location>
        <begin position="480"/>
        <end position="502"/>
    </location>
</feature>
<feature type="region of interest" description="Disordered" evidence="1">
    <location>
        <begin position="593"/>
        <end position="625"/>
    </location>
</feature>
<sequence>MVAPVFGFSVGDFIAGGQILIETVKAFKEAGGASSKYASELSFLNSLKSTFDHLERFASSTSSPQSNDLLQDISKLLQDIREPWQEFRTFLDKYEPSLGASSSRSKVAKARRTIQYTLKDISGKVEKLRRQTENPLQAINSLLSLHVIQSLEVLPGQLLQPAQCAQLVEAITLGITTELDKQIRELKLAADEHNVKQDEQLQIVTTLRTQLEESITGVQSVLDKVKGPDSAASERHIEQLDASRTDHTRVDKLSEVLESRADELESAMKDQKQLMLALKSFLEDKTSRAEFGLNSSQESVQESENQNPWPSSTLSAGYFAALLLSSVLSSVAVTSIVTRKHHNPKGAGGPAFVPADHSLPGLGKLDRIQVQPSLIQGFDDMGLPPSAVQPMASTQIKPAWSTTETVISTAAKSKYTTSMTGSSWAQDFAGTQNAVRPPGGQKSRIEDYEPSGYYSASYARSEGLSKLNNPKYGVGYNKPQSYGVGYDDEPQSYGAGYSEPQKSYSAGYSEPQSCSASYYEPQSCSASYYEPQSCSASYYEPQKSYSAGYSEPQSCSANYYEPQKSYSAGYYEPQSYGGPGTAIPSAPDGGFVWDGFDVGGGGSSGSHPKKPSPPPHLPVTAAEDD</sequence>
<dbReference type="OrthoDB" id="3045089at2759"/>
<evidence type="ECO:0000313" key="2">
    <source>
        <dbReference type="EMBL" id="PMD66546.1"/>
    </source>
</evidence>
<keyword evidence="3" id="KW-1185">Reference proteome</keyword>
<dbReference type="GeneID" id="36578464"/>
<organism evidence="2 3">
    <name type="scientific">Hyaloscypha bicolor E</name>
    <dbReference type="NCBI Taxonomy" id="1095630"/>
    <lineage>
        <taxon>Eukaryota</taxon>
        <taxon>Fungi</taxon>
        <taxon>Dikarya</taxon>
        <taxon>Ascomycota</taxon>
        <taxon>Pezizomycotina</taxon>
        <taxon>Leotiomycetes</taxon>
        <taxon>Helotiales</taxon>
        <taxon>Hyaloscyphaceae</taxon>
        <taxon>Hyaloscypha</taxon>
        <taxon>Hyaloscypha bicolor</taxon>
    </lineage>
</organism>
<evidence type="ECO:0008006" key="4">
    <source>
        <dbReference type="Google" id="ProtNLM"/>
    </source>
</evidence>
<dbReference type="Proteomes" id="UP000235371">
    <property type="component" value="Unassembled WGS sequence"/>
</dbReference>
<feature type="region of interest" description="Disordered" evidence="1">
    <location>
        <begin position="428"/>
        <end position="447"/>
    </location>
</feature>
<dbReference type="EMBL" id="KZ613743">
    <property type="protein sequence ID" value="PMD66546.1"/>
    <property type="molecule type" value="Genomic_DNA"/>
</dbReference>
<evidence type="ECO:0000313" key="3">
    <source>
        <dbReference type="Proteomes" id="UP000235371"/>
    </source>
</evidence>
<protein>
    <recommendedName>
        <fullName evidence="4">Fungal N-terminal domain-containing protein</fullName>
    </recommendedName>
</protein>
<dbReference type="STRING" id="1095630.A0A2J6TU70"/>
<name>A0A2J6TU70_9HELO</name>